<dbReference type="SMART" id="SM00347">
    <property type="entry name" value="HTH_MARR"/>
    <property type="match status" value="1"/>
</dbReference>
<dbReference type="AlphaFoldDB" id="A0A4Y9QW16"/>
<gene>
    <name evidence="2" type="ORF">E4M00_11615</name>
</gene>
<dbReference type="SUPFAM" id="SSF46785">
    <property type="entry name" value="Winged helix' DNA-binding domain"/>
    <property type="match status" value="1"/>
</dbReference>
<dbReference type="PROSITE" id="PS50995">
    <property type="entry name" value="HTH_MARR_2"/>
    <property type="match status" value="1"/>
</dbReference>
<dbReference type="PANTHER" id="PTHR39515:SF2">
    <property type="entry name" value="HTH-TYPE TRANSCRIPTIONAL REGULATOR RV0880"/>
    <property type="match status" value="1"/>
</dbReference>
<dbReference type="InterPro" id="IPR011991">
    <property type="entry name" value="ArsR-like_HTH"/>
</dbReference>
<dbReference type="RefSeq" id="WP_135120692.1">
    <property type="nucleotide sequence ID" value="NZ_SPQZ01000004.1"/>
</dbReference>
<evidence type="ECO:0000313" key="3">
    <source>
        <dbReference type="Proteomes" id="UP000298127"/>
    </source>
</evidence>
<dbReference type="InterPro" id="IPR000835">
    <property type="entry name" value="HTH_MarR-typ"/>
</dbReference>
<reference evidence="2 3" key="1">
    <citation type="journal article" date="2018" name="J. Microbiol.">
        <title>Leifsonia flava sp. nov., a novel actinobacterium isolated from the rhizosphere of Aquilegia viridiflora.</title>
        <authorList>
            <person name="Cai Y."/>
            <person name="Tao W.Z."/>
            <person name="Ma Y.J."/>
            <person name="Cheng J."/>
            <person name="Zhang M.Y."/>
            <person name="Zhang Y.X."/>
        </authorList>
    </citation>
    <scope>NUCLEOTIDE SEQUENCE [LARGE SCALE GENOMIC DNA]</scope>
    <source>
        <strain evidence="2 3">SYP-B2174</strain>
    </source>
</reference>
<proteinExistence type="predicted"/>
<dbReference type="InterPro" id="IPR036390">
    <property type="entry name" value="WH_DNA-bd_sf"/>
</dbReference>
<keyword evidence="3" id="KW-1185">Reference proteome</keyword>
<dbReference type="PANTHER" id="PTHR39515">
    <property type="entry name" value="CONSERVED PROTEIN"/>
    <property type="match status" value="1"/>
</dbReference>
<dbReference type="CDD" id="cd00090">
    <property type="entry name" value="HTH_ARSR"/>
    <property type="match status" value="1"/>
</dbReference>
<name>A0A4Y9QW16_9MICO</name>
<dbReference type="Pfam" id="PF12802">
    <property type="entry name" value="MarR_2"/>
    <property type="match status" value="1"/>
</dbReference>
<comment type="caution">
    <text evidence="2">The sequence shown here is derived from an EMBL/GenBank/DDBJ whole genome shotgun (WGS) entry which is preliminary data.</text>
</comment>
<evidence type="ECO:0000259" key="1">
    <source>
        <dbReference type="PROSITE" id="PS50995"/>
    </source>
</evidence>
<dbReference type="Proteomes" id="UP000298127">
    <property type="component" value="Unassembled WGS sequence"/>
</dbReference>
<dbReference type="Gene3D" id="1.10.10.10">
    <property type="entry name" value="Winged helix-like DNA-binding domain superfamily/Winged helix DNA-binding domain"/>
    <property type="match status" value="1"/>
</dbReference>
<feature type="domain" description="HTH marR-type" evidence="1">
    <location>
        <begin position="17"/>
        <end position="147"/>
    </location>
</feature>
<dbReference type="GO" id="GO:0003700">
    <property type="term" value="F:DNA-binding transcription factor activity"/>
    <property type="evidence" value="ECO:0007669"/>
    <property type="project" value="InterPro"/>
</dbReference>
<evidence type="ECO:0000313" key="2">
    <source>
        <dbReference type="EMBL" id="TFV96724.1"/>
    </source>
</evidence>
<dbReference type="InterPro" id="IPR052526">
    <property type="entry name" value="HTH-type_Bedaq_tolerance"/>
</dbReference>
<organism evidence="2 3">
    <name type="scientific">Orlajensenia leifsoniae</name>
    <dbReference type="NCBI Taxonomy" id="2561933"/>
    <lineage>
        <taxon>Bacteria</taxon>
        <taxon>Bacillati</taxon>
        <taxon>Actinomycetota</taxon>
        <taxon>Actinomycetes</taxon>
        <taxon>Micrococcales</taxon>
        <taxon>Microbacteriaceae</taxon>
        <taxon>Orlajensenia</taxon>
    </lineage>
</organism>
<dbReference type="InterPro" id="IPR036388">
    <property type="entry name" value="WH-like_DNA-bd_sf"/>
</dbReference>
<accession>A0A4Y9QW16</accession>
<protein>
    <submittedName>
        <fullName evidence="2">MarR family transcriptional regulator</fullName>
    </submittedName>
</protein>
<dbReference type="EMBL" id="SPQZ01000004">
    <property type="protein sequence ID" value="TFV96724.1"/>
    <property type="molecule type" value="Genomic_DNA"/>
</dbReference>
<sequence length="147" mass="16314">MTSTAIAPIDSAIVDVEDAMAVLFTRAGATWRDFAACVHPELQPAGYKILSALVHHGPTTSGALAELLFTDKSVMSRQVRWLQDNGLVESHADPDDGRVRILAATTDARIRVEQARSSNTEVFREQLRRWPREDLRRFAEMIGRLGA</sequence>